<evidence type="ECO:0000256" key="7">
    <source>
        <dbReference type="ARBA" id="ARBA00022694"/>
    </source>
</evidence>
<reference evidence="15" key="1">
    <citation type="submission" date="2016-01" db="EMBL/GenBank/DDBJ databases">
        <title>Reference transcriptome for the parasite Schistocephalus solidus: insights into the molecular evolution of parasitism.</title>
        <authorList>
            <person name="Hebert F.O."/>
            <person name="Grambauer S."/>
            <person name="Barber I."/>
            <person name="Landry C.R."/>
            <person name="Aubin-Horth N."/>
        </authorList>
    </citation>
    <scope>NUCLEOTIDE SEQUENCE</scope>
</reference>
<evidence type="ECO:0000256" key="2">
    <source>
        <dbReference type="ARBA" id="ARBA00004173"/>
    </source>
</evidence>
<evidence type="ECO:0000256" key="6">
    <source>
        <dbReference type="ARBA" id="ARBA00022679"/>
    </source>
</evidence>
<name>A0A0X3P4W7_SCHSO</name>
<feature type="domain" description="tRNA-specific 2-thiouridylase MnmA-like central" evidence="14">
    <location>
        <begin position="237"/>
        <end position="300"/>
    </location>
</feature>
<feature type="domain" description="tRNA-specific 2-thiouridylase MnmA-like C-terminal" evidence="13">
    <location>
        <begin position="313"/>
        <end position="388"/>
    </location>
</feature>
<keyword evidence="8" id="KW-0547">Nucleotide-binding</keyword>
<dbReference type="Gene3D" id="2.30.30.280">
    <property type="entry name" value="Adenine nucleotide alpha hydrolases-like domains"/>
    <property type="match status" value="1"/>
</dbReference>
<evidence type="ECO:0000256" key="5">
    <source>
        <dbReference type="ARBA" id="ARBA00022555"/>
    </source>
</evidence>
<evidence type="ECO:0000256" key="8">
    <source>
        <dbReference type="ARBA" id="ARBA00022741"/>
    </source>
</evidence>
<dbReference type="Pfam" id="PF20258">
    <property type="entry name" value="tRNA_Me_trans_C"/>
    <property type="match status" value="1"/>
</dbReference>
<dbReference type="Pfam" id="PF20259">
    <property type="entry name" value="tRNA_Me_trans_M"/>
    <property type="match status" value="1"/>
</dbReference>
<dbReference type="InterPro" id="IPR014729">
    <property type="entry name" value="Rossmann-like_a/b/a_fold"/>
</dbReference>
<keyword evidence="5" id="KW-0820">tRNA-binding</keyword>
<dbReference type="Gene3D" id="2.40.30.10">
    <property type="entry name" value="Translation factors"/>
    <property type="match status" value="1"/>
</dbReference>
<dbReference type="EMBL" id="GEEE01016532">
    <property type="protein sequence ID" value="JAP46693.1"/>
    <property type="molecule type" value="Transcribed_RNA"/>
</dbReference>
<dbReference type="NCBIfam" id="TIGR00420">
    <property type="entry name" value="trmU"/>
    <property type="match status" value="1"/>
</dbReference>
<dbReference type="PANTHER" id="PTHR11933:SF5">
    <property type="entry name" value="MITOCHONDRIAL TRNA-SPECIFIC 2-THIOURIDYLASE 1"/>
    <property type="match status" value="1"/>
</dbReference>
<dbReference type="PANTHER" id="PTHR11933">
    <property type="entry name" value="TRNA 5-METHYLAMINOMETHYL-2-THIOURIDYLATE -METHYLTRANSFERASE"/>
    <property type="match status" value="1"/>
</dbReference>
<keyword evidence="11" id="KW-1015">Disulfide bond</keyword>
<gene>
    <name evidence="15" type="primary">MTU1</name>
    <name evidence="15" type="ORF">TR158026</name>
</gene>
<dbReference type="Gene3D" id="3.40.50.620">
    <property type="entry name" value="HUPs"/>
    <property type="match status" value="1"/>
</dbReference>
<keyword evidence="9" id="KW-0067">ATP-binding</keyword>
<dbReference type="GO" id="GO:0005739">
    <property type="term" value="C:mitochondrion"/>
    <property type="evidence" value="ECO:0007669"/>
    <property type="project" value="UniProtKB-SubCell"/>
</dbReference>
<evidence type="ECO:0000256" key="12">
    <source>
        <dbReference type="ARBA" id="ARBA00049564"/>
    </source>
</evidence>
<dbReference type="InterPro" id="IPR004506">
    <property type="entry name" value="MnmA-like"/>
</dbReference>
<proteinExistence type="inferred from homology"/>
<keyword evidence="10" id="KW-0694">RNA-binding</keyword>
<evidence type="ECO:0000256" key="10">
    <source>
        <dbReference type="ARBA" id="ARBA00022884"/>
    </source>
</evidence>
<dbReference type="Pfam" id="PF03054">
    <property type="entry name" value="tRNA_Me_trans"/>
    <property type="match status" value="1"/>
</dbReference>
<comment type="catalytic activity">
    <reaction evidence="12">
        <text>5-taurinomethyluridine(34) in tRNA + S-sulfanyl-L-cysteinyl-[protein] + AH2 + ATP = 5-taurinomethyl-2-thiouridine(34) in tRNA + L-cysteinyl-[protein] + A + AMP + diphosphate + H(+)</text>
        <dbReference type="Rhea" id="RHEA:47040"/>
        <dbReference type="Rhea" id="RHEA-COMP:10131"/>
        <dbReference type="Rhea" id="RHEA-COMP:11726"/>
        <dbReference type="Rhea" id="RHEA-COMP:11732"/>
        <dbReference type="Rhea" id="RHEA-COMP:11733"/>
        <dbReference type="ChEBI" id="CHEBI:13193"/>
        <dbReference type="ChEBI" id="CHEBI:15378"/>
        <dbReference type="ChEBI" id="CHEBI:17499"/>
        <dbReference type="ChEBI" id="CHEBI:29950"/>
        <dbReference type="ChEBI" id="CHEBI:30616"/>
        <dbReference type="ChEBI" id="CHEBI:33019"/>
        <dbReference type="ChEBI" id="CHEBI:61963"/>
        <dbReference type="ChEBI" id="CHEBI:87171"/>
        <dbReference type="ChEBI" id="CHEBI:87172"/>
        <dbReference type="ChEBI" id="CHEBI:456215"/>
        <dbReference type="EC" id="2.8.1.14"/>
    </reaction>
</comment>
<dbReference type="NCBIfam" id="NF001138">
    <property type="entry name" value="PRK00143.1"/>
    <property type="match status" value="1"/>
</dbReference>
<evidence type="ECO:0000256" key="9">
    <source>
        <dbReference type="ARBA" id="ARBA00022840"/>
    </source>
</evidence>
<dbReference type="InterPro" id="IPR046885">
    <property type="entry name" value="MnmA-like_C"/>
</dbReference>
<keyword evidence="6" id="KW-0808">Transferase</keyword>
<dbReference type="InterPro" id="IPR023382">
    <property type="entry name" value="MnmA-like_central_sf"/>
</dbReference>
<evidence type="ECO:0000256" key="3">
    <source>
        <dbReference type="ARBA" id="ARBA00006191"/>
    </source>
</evidence>
<comment type="subcellular location">
    <subcellularLocation>
        <location evidence="2">Mitochondrion</location>
    </subcellularLocation>
</comment>
<dbReference type="FunFam" id="3.40.50.620:FF:000104">
    <property type="entry name" value="Mitochondrial tRNA-specific 2-thiouridylase 1"/>
    <property type="match status" value="1"/>
</dbReference>
<dbReference type="GO" id="GO:0000049">
    <property type="term" value="F:tRNA binding"/>
    <property type="evidence" value="ECO:0007669"/>
    <property type="project" value="UniProtKB-KW"/>
</dbReference>
<evidence type="ECO:0000256" key="4">
    <source>
        <dbReference type="ARBA" id="ARBA00011953"/>
    </source>
</evidence>
<evidence type="ECO:0000313" key="15">
    <source>
        <dbReference type="EMBL" id="JAP46693.1"/>
    </source>
</evidence>
<dbReference type="EC" id="2.8.1.14" evidence="4"/>
<dbReference type="CDD" id="cd01998">
    <property type="entry name" value="MnmA_TRMU-like"/>
    <property type="match status" value="1"/>
</dbReference>
<dbReference type="GO" id="GO:0002143">
    <property type="term" value="P:tRNA wobble position uridine thiolation"/>
    <property type="evidence" value="ECO:0007669"/>
    <property type="project" value="TreeGrafter"/>
</dbReference>
<accession>A0A0X3P4W7</accession>
<evidence type="ECO:0000256" key="1">
    <source>
        <dbReference type="ARBA" id="ARBA00003986"/>
    </source>
</evidence>
<dbReference type="GO" id="GO:0061708">
    <property type="term" value="F:tRNA-5-taurinomethyluridine 2-sulfurtransferase"/>
    <property type="evidence" value="ECO:0007669"/>
    <property type="project" value="UniProtKB-EC"/>
</dbReference>
<organism evidence="15">
    <name type="scientific">Schistocephalus solidus</name>
    <name type="common">Tapeworm</name>
    <dbReference type="NCBI Taxonomy" id="70667"/>
    <lineage>
        <taxon>Eukaryota</taxon>
        <taxon>Metazoa</taxon>
        <taxon>Spiralia</taxon>
        <taxon>Lophotrochozoa</taxon>
        <taxon>Platyhelminthes</taxon>
        <taxon>Cestoda</taxon>
        <taxon>Eucestoda</taxon>
        <taxon>Diphyllobothriidea</taxon>
        <taxon>Diphyllobothriidae</taxon>
        <taxon>Schistocephalus</taxon>
    </lineage>
</organism>
<evidence type="ECO:0000259" key="13">
    <source>
        <dbReference type="Pfam" id="PF20258"/>
    </source>
</evidence>
<comment type="function">
    <text evidence="1">Catalyzes the 2-thiolation of uridine at the wobble position (U34) of mitochondrial tRNA(Lys), tRNA(Glu) and tRNA(Gln). Required for the formation of 5-taurinomethyl-2-thiouridine (tm5s2U) of mitochondrial tRNA(Lys), tRNA(Glu), and tRNA(Gln) at the wobble position. ATP is required to activate the C2 atom of the wobble base.</text>
</comment>
<keyword evidence="7" id="KW-0819">tRNA processing</keyword>
<sequence>MSAFRLPVYRVACAVSGGVDSAVSAFLLKQRGFNVVGVFMRNWDQHDETLHCSSDADREDAKFICHKLGIEFCELNFVKEYWQRVFMPLVDAYTRGLTPNPDILCNSFVKFQMLAKTTLKPELRSVFSSDSLGITSVDADAFATGHYAQNSFGNFLERRLSRPESEMPLLLRSADPVKDQTFWLCTVAAKYLQCAMFPVGKLTKPVVKEIAREIGLDKIVARRESMGICFIGKRKFRDFIDNYIEPRPGIFKDYETGEVLGEHSGVHHFTLGQRVPGITKGQVPFYIAKLIASSQEISVVRGATHPALFMRRCLTEPPIWVSGYAPKLPSSDYSFQWQNKWRAVPALIAPISDSSGLSICLEKPMRCVASGQHAALYHRNVCLGGAVIRKSISLAEEGLTEPYTGWCVSDYELGYKTTN</sequence>
<evidence type="ECO:0000256" key="11">
    <source>
        <dbReference type="ARBA" id="ARBA00023157"/>
    </source>
</evidence>
<dbReference type="InterPro" id="IPR046884">
    <property type="entry name" value="MnmA-like_central"/>
</dbReference>
<dbReference type="AlphaFoldDB" id="A0A0X3P4W7"/>
<evidence type="ECO:0000259" key="14">
    <source>
        <dbReference type="Pfam" id="PF20259"/>
    </source>
</evidence>
<dbReference type="SUPFAM" id="SSF52402">
    <property type="entry name" value="Adenine nucleotide alpha hydrolases-like"/>
    <property type="match status" value="1"/>
</dbReference>
<comment type="similarity">
    <text evidence="3">Belongs to the MnmA/TRMU family.</text>
</comment>
<dbReference type="GO" id="GO:0005524">
    <property type="term" value="F:ATP binding"/>
    <property type="evidence" value="ECO:0007669"/>
    <property type="project" value="UniProtKB-KW"/>
</dbReference>
<protein>
    <recommendedName>
        <fullName evidence="4">tRNA-5-taurinomethyluridine 2-sulfurtransferase</fullName>
        <ecNumber evidence="4">2.8.1.14</ecNumber>
    </recommendedName>
</protein>